<dbReference type="Gene3D" id="3.30.160.20">
    <property type="match status" value="1"/>
</dbReference>
<keyword evidence="8" id="KW-1185">Reference proteome</keyword>
<feature type="domain" description="Prokaryotic-type class I peptide chain release factors" evidence="6">
    <location>
        <begin position="30"/>
        <end position="148"/>
    </location>
</feature>
<dbReference type="InterPro" id="IPR000352">
    <property type="entry name" value="Pep_chain_release_fac_I"/>
</dbReference>
<evidence type="ECO:0000256" key="3">
    <source>
        <dbReference type="ARBA" id="ARBA00022946"/>
    </source>
</evidence>
<accession>A0A0C2GD04</accession>
<dbReference type="EMBL" id="KN735281">
    <property type="protein sequence ID" value="KIH56764.1"/>
    <property type="molecule type" value="Genomic_DNA"/>
</dbReference>
<gene>
    <name evidence="7" type="ORF">ANCDUO_13052</name>
</gene>
<feature type="region of interest" description="Disordered" evidence="5">
    <location>
        <begin position="132"/>
        <end position="165"/>
    </location>
</feature>
<dbReference type="InterPro" id="IPR052405">
    <property type="entry name" value="Mito_Transl_Release_Factor"/>
</dbReference>
<dbReference type="AlphaFoldDB" id="A0A0C2GD04"/>
<keyword evidence="3" id="KW-0809">Transit peptide</keyword>
<evidence type="ECO:0000313" key="8">
    <source>
        <dbReference type="Proteomes" id="UP000054047"/>
    </source>
</evidence>
<dbReference type="Pfam" id="PF00472">
    <property type="entry name" value="RF-1"/>
    <property type="match status" value="1"/>
</dbReference>
<dbReference type="GO" id="GO:0003747">
    <property type="term" value="F:translation release factor activity"/>
    <property type="evidence" value="ECO:0007669"/>
    <property type="project" value="InterPro"/>
</dbReference>
<sequence length="165" mass="19190">MIRCRVFRSMLVSVRCVSIKEKLKGYKFPELKPEDCEQKYISGWGPGGQKVNTAQNAVQLRHIPTGLVVKVTTVVTRLLDTGTSNGFQTHILQVHESRLLPKNIDIAFERMKHVLDRHINGDNCYEEQYKRMQREKEAKAKKKREMQRKLRKELEEDAKEPASEP</sequence>
<dbReference type="Proteomes" id="UP000054047">
    <property type="component" value="Unassembled WGS sequence"/>
</dbReference>
<comment type="similarity">
    <text evidence="2">Belongs to the prokaryotic/mitochondrial release factor family.</text>
</comment>
<evidence type="ECO:0000256" key="5">
    <source>
        <dbReference type="SAM" id="MobiDB-lite"/>
    </source>
</evidence>
<dbReference type="OrthoDB" id="277888at2759"/>
<evidence type="ECO:0000256" key="1">
    <source>
        <dbReference type="ARBA" id="ARBA00004173"/>
    </source>
</evidence>
<dbReference type="InterPro" id="IPR045853">
    <property type="entry name" value="Pep_chain_release_fac_I_sf"/>
</dbReference>
<feature type="compositionally biased region" description="Basic residues" evidence="5">
    <location>
        <begin position="139"/>
        <end position="151"/>
    </location>
</feature>
<comment type="subcellular location">
    <subcellularLocation>
        <location evidence="1">Mitochondrion</location>
    </subcellularLocation>
</comment>
<evidence type="ECO:0000256" key="4">
    <source>
        <dbReference type="ARBA" id="ARBA00023128"/>
    </source>
</evidence>
<evidence type="ECO:0000256" key="2">
    <source>
        <dbReference type="ARBA" id="ARBA00010835"/>
    </source>
</evidence>
<proteinExistence type="inferred from homology"/>
<dbReference type="PANTHER" id="PTHR46203">
    <property type="entry name" value="PROBABLE PEPTIDE CHAIN RELEASE FACTOR C12ORF65"/>
    <property type="match status" value="1"/>
</dbReference>
<keyword evidence="4" id="KW-0496">Mitochondrion</keyword>
<dbReference type="PANTHER" id="PTHR46203:SF1">
    <property type="entry name" value="MITOCHONDRIAL TRANSLATION RELEASE FACTOR IN RESCUE"/>
    <property type="match status" value="1"/>
</dbReference>
<evidence type="ECO:0000313" key="7">
    <source>
        <dbReference type="EMBL" id="KIH56764.1"/>
    </source>
</evidence>
<reference evidence="7 8" key="1">
    <citation type="submission" date="2013-12" db="EMBL/GenBank/DDBJ databases">
        <title>Draft genome of the parsitic nematode Ancylostoma duodenale.</title>
        <authorList>
            <person name="Mitreva M."/>
        </authorList>
    </citation>
    <scope>NUCLEOTIDE SEQUENCE [LARGE SCALE GENOMIC DNA]</scope>
    <source>
        <strain evidence="7 8">Zhejiang</strain>
    </source>
</reference>
<evidence type="ECO:0000259" key="6">
    <source>
        <dbReference type="Pfam" id="PF00472"/>
    </source>
</evidence>
<organism evidence="7 8">
    <name type="scientific">Ancylostoma duodenale</name>
    <dbReference type="NCBI Taxonomy" id="51022"/>
    <lineage>
        <taxon>Eukaryota</taxon>
        <taxon>Metazoa</taxon>
        <taxon>Ecdysozoa</taxon>
        <taxon>Nematoda</taxon>
        <taxon>Chromadorea</taxon>
        <taxon>Rhabditida</taxon>
        <taxon>Rhabditina</taxon>
        <taxon>Rhabditomorpha</taxon>
        <taxon>Strongyloidea</taxon>
        <taxon>Ancylostomatidae</taxon>
        <taxon>Ancylostomatinae</taxon>
        <taxon>Ancylostoma</taxon>
    </lineage>
</organism>
<dbReference type="SUPFAM" id="SSF75620">
    <property type="entry name" value="Release factor"/>
    <property type="match status" value="1"/>
</dbReference>
<name>A0A0C2GD04_9BILA</name>
<protein>
    <recommendedName>
        <fullName evidence="6">Prokaryotic-type class I peptide chain release factors domain-containing protein</fullName>
    </recommendedName>
</protein>
<dbReference type="GO" id="GO:0005739">
    <property type="term" value="C:mitochondrion"/>
    <property type="evidence" value="ECO:0007669"/>
    <property type="project" value="UniProtKB-SubCell"/>
</dbReference>